<evidence type="ECO:0000313" key="3">
    <source>
        <dbReference type="Proteomes" id="UP000032142"/>
    </source>
</evidence>
<keyword evidence="1" id="KW-1133">Transmembrane helix</keyword>
<organism evidence="2 3">
    <name type="scientific">Gossypium arboreum</name>
    <name type="common">Tree cotton</name>
    <name type="synonym">Gossypium nanking</name>
    <dbReference type="NCBI Taxonomy" id="29729"/>
    <lineage>
        <taxon>Eukaryota</taxon>
        <taxon>Viridiplantae</taxon>
        <taxon>Streptophyta</taxon>
        <taxon>Embryophyta</taxon>
        <taxon>Tracheophyta</taxon>
        <taxon>Spermatophyta</taxon>
        <taxon>Magnoliopsida</taxon>
        <taxon>eudicotyledons</taxon>
        <taxon>Gunneridae</taxon>
        <taxon>Pentapetalae</taxon>
        <taxon>rosids</taxon>
        <taxon>malvids</taxon>
        <taxon>Malvales</taxon>
        <taxon>Malvaceae</taxon>
        <taxon>Malvoideae</taxon>
        <taxon>Gossypium</taxon>
    </lineage>
</organism>
<evidence type="ECO:0000256" key="1">
    <source>
        <dbReference type="SAM" id="Phobius"/>
    </source>
</evidence>
<name>A0A0B0MTE9_GOSAR</name>
<keyword evidence="1" id="KW-0472">Membrane</keyword>
<feature type="transmembrane region" description="Helical" evidence="1">
    <location>
        <begin position="27"/>
        <end position="47"/>
    </location>
</feature>
<keyword evidence="1" id="KW-0812">Transmembrane</keyword>
<evidence type="ECO:0000313" key="2">
    <source>
        <dbReference type="EMBL" id="KHG02759.1"/>
    </source>
</evidence>
<protein>
    <submittedName>
        <fullName evidence="2">Uncharacterized protein</fullName>
    </submittedName>
</protein>
<sequence length="56" mass="6746">MDLDREKIKPRISRLRFYTLVVEVSSYVWITIFMLFNCMLLCIYNAINQCISKQKP</sequence>
<dbReference type="AlphaFoldDB" id="A0A0B0MTE9"/>
<dbReference type="Proteomes" id="UP000032142">
    <property type="component" value="Unassembled WGS sequence"/>
</dbReference>
<keyword evidence="3" id="KW-1185">Reference proteome</keyword>
<gene>
    <name evidence="2" type="ORF">F383_25891</name>
</gene>
<dbReference type="EMBL" id="JRRC01292825">
    <property type="protein sequence ID" value="KHG02759.1"/>
    <property type="molecule type" value="Genomic_DNA"/>
</dbReference>
<comment type="caution">
    <text evidence="2">The sequence shown here is derived from an EMBL/GenBank/DDBJ whole genome shotgun (WGS) entry which is preliminary data.</text>
</comment>
<accession>A0A0B0MTE9</accession>
<reference evidence="3" key="1">
    <citation type="submission" date="2014-09" db="EMBL/GenBank/DDBJ databases">
        <authorList>
            <person name="Mudge J."/>
            <person name="Ramaraj T."/>
            <person name="Lindquist I.E."/>
            <person name="Bharti A.K."/>
            <person name="Sundararajan A."/>
            <person name="Cameron C.T."/>
            <person name="Woodward J.E."/>
            <person name="May G.D."/>
            <person name="Brubaker C."/>
            <person name="Broadhvest J."/>
            <person name="Wilkins T.A."/>
        </authorList>
    </citation>
    <scope>NUCLEOTIDE SEQUENCE</scope>
    <source>
        <strain evidence="3">cv. AKA8401</strain>
    </source>
</reference>
<proteinExistence type="predicted"/>